<evidence type="ECO:0000256" key="1">
    <source>
        <dbReference type="SAM" id="SignalP"/>
    </source>
</evidence>
<gene>
    <name evidence="2" type="ORF">ERX27_10400</name>
</gene>
<keyword evidence="1" id="KW-0732">Signal</keyword>
<sequence length="342" mass="38274">MKKVVYSVVATSLLATSLSATSFAAEKTKVSVPDLKNKEVVKQLKQGTYSVNGVKLGTLYGQAKEILGTPENEYESRNSEGVILSADYKKVGLSGDSVNRKENINNIRINSLSFYDEKKPVKFKDISAALGKYTSTELYDNGTKSIKDDFLFREYNHLAISFERTTGEWVATGFSVNEKETTPVNHSKLADAEIKMPTTKQILAMKNNAFTLFGVKPGMSRAEVIQTIGESSSDDVYREKGIIKRIDSAYGENMGLNLKYNVPAGNKVKAIIFNNNSEEQIKLSSYEKVLGRATYEKKSSFEEEVNNKMYKIDTITRKYGKHLTIKAEKRGKEYKVVTVSYQ</sequence>
<dbReference type="OrthoDB" id="2417658at2"/>
<protein>
    <submittedName>
        <fullName evidence="2">Uncharacterized protein</fullName>
    </submittedName>
</protein>
<accession>A0A4R6BAU3</accession>
<feature type="chain" id="PRO_5020962718" evidence="1">
    <location>
        <begin position="25"/>
        <end position="342"/>
    </location>
</feature>
<feature type="signal peptide" evidence="1">
    <location>
        <begin position="1"/>
        <end position="24"/>
    </location>
</feature>
<dbReference type="AlphaFoldDB" id="A0A4R6BAU3"/>
<name>A0A4R6BAU3_9STAP</name>
<organism evidence="2 3">
    <name type="scientific">Macrococcus brunensis</name>
    <dbReference type="NCBI Taxonomy" id="198483"/>
    <lineage>
        <taxon>Bacteria</taxon>
        <taxon>Bacillati</taxon>
        <taxon>Bacillota</taxon>
        <taxon>Bacilli</taxon>
        <taxon>Bacillales</taxon>
        <taxon>Staphylococcaceae</taxon>
        <taxon>Macrococcus</taxon>
    </lineage>
</organism>
<dbReference type="Proteomes" id="UP000295310">
    <property type="component" value="Unassembled WGS sequence"/>
</dbReference>
<evidence type="ECO:0000313" key="2">
    <source>
        <dbReference type="EMBL" id="TDL93423.1"/>
    </source>
</evidence>
<comment type="caution">
    <text evidence="2">The sequence shown here is derived from an EMBL/GenBank/DDBJ whole genome shotgun (WGS) entry which is preliminary data.</text>
</comment>
<evidence type="ECO:0000313" key="3">
    <source>
        <dbReference type="Proteomes" id="UP000295310"/>
    </source>
</evidence>
<dbReference type="RefSeq" id="WP_133432762.1">
    <property type="nucleotide sequence ID" value="NZ_SCWA01000025.1"/>
</dbReference>
<proteinExistence type="predicted"/>
<dbReference type="EMBL" id="SCWA01000025">
    <property type="protein sequence ID" value="TDL93423.1"/>
    <property type="molecule type" value="Genomic_DNA"/>
</dbReference>
<reference evidence="2 3" key="1">
    <citation type="submission" date="2019-01" db="EMBL/GenBank/DDBJ databases">
        <title>Draft genome sequences of the type strains of six Macrococcus species.</title>
        <authorList>
            <person name="Mazhar S."/>
            <person name="Altermann E."/>
            <person name="Hill C."/>
            <person name="Mcauliffe O."/>
        </authorList>
    </citation>
    <scope>NUCLEOTIDE SEQUENCE [LARGE SCALE GENOMIC DNA]</scope>
    <source>
        <strain evidence="2 3">CCM4811</strain>
    </source>
</reference>
<keyword evidence="3" id="KW-1185">Reference proteome</keyword>